<gene>
    <name evidence="5" type="ORF">SAMN05216207_100510</name>
</gene>
<keyword evidence="6" id="KW-1185">Reference proteome</keyword>
<proteinExistence type="predicted"/>
<dbReference type="SUPFAM" id="SSF46785">
    <property type="entry name" value="Winged helix' DNA-binding domain"/>
    <property type="match status" value="1"/>
</dbReference>
<dbReference type="PANTHER" id="PTHR43537">
    <property type="entry name" value="TRANSCRIPTIONAL REGULATOR, GNTR FAMILY"/>
    <property type="match status" value="1"/>
</dbReference>
<dbReference type="SMART" id="SM00895">
    <property type="entry name" value="FCD"/>
    <property type="match status" value="1"/>
</dbReference>
<dbReference type="RefSeq" id="WP_177238306.1">
    <property type="nucleotide sequence ID" value="NZ_FOUY01000005.1"/>
</dbReference>
<dbReference type="InterPro" id="IPR036390">
    <property type="entry name" value="WH_DNA-bd_sf"/>
</dbReference>
<evidence type="ECO:0000259" key="4">
    <source>
        <dbReference type="PROSITE" id="PS50949"/>
    </source>
</evidence>
<evidence type="ECO:0000313" key="5">
    <source>
        <dbReference type="EMBL" id="SFM92783.1"/>
    </source>
</evidence>
<dbReference type="Gene3D" id="1.10.10.10">
    <property type="entry name" value="Winged helix-like DNA-binding domain superfamily/Winged helix DNA-binding domain"/>
    <property type="match status" value="1"/>
</dbReference>
<dbReference type="PROSITE" id="PS50949">
    <property type="entry name" value="HTH_GNTR"/>
    <property type="match status" value="1"/>
</dbReference>
<evidence type="ECO:0000256" key="2">
    <source>
        <dbReference type="ARBA" id="ARBA00023125"/>
    </source>
</evidence>
<protein>
    <submittedName>
        <fullName evidence="5">DNA-binding transcriptional regulator, FadR family</fullName>
    </submittedName>
</protein>
<feature type="domain" description="HTH gntR-type" evidence="4">
    <location>
        <begin position="9"/>
        <end position="76"/>
    </location>
</feature>
<dbReference type="InterPro" id="IPR011711">
    <property type="entry name" value="GntR_C"/>
</dbReference>
<organism evidence="5 6">
    <name type="scientific">Pseudonocardia ammonioxydans</name>
    <dbReference type="NCBI Taxonomy" id="260086"/>
    <lineage>
        <taxon>Bacteria</taxon>
        <taxon>Bacillati</taxon>
        <taxon>Actinomycetota</taxon>
        <taxon>Actinomycetes</taxon>
        <taxon>Pseudonocardiales</taxon>
        <taxon>Pseudonocardiaceae</taxon>
        <taxon>Pseudonocardia</taxon>
    </lineage>
</organism>
<dbReference type="PRINTS" id="PR00035">
    <property type="entry name" value="HTHGNTR"/>
</dbReference>
<evidence type="ECO:0000256" key="3">
    <source>
        <dbReference type="ARBA" id="ARBA00023163"/>
    </source>
</evidence>
<evidence type="ECO:0000313" key="6">
    <source>
        <dbReference type="Proteomes" id="UP000199614"/>
    </source>
</evidence>
<dbReference type="SMART" id="SM00345">
    <property type="entry name" value="HTH_GNTR"/>
    <property type="match status" value="1"/>
</dbReference>
<dbReference type="Pfam" id="PF00392">
    <property type="entry name" value="GntR"/>
    <property type="match status" value="1"/>
</dbReference>
<keyword evidence="3" id="KW-0804">Transcription</keyword>
<dbReference type="SUPFAM" id="SSF48008">
    <property type="entry name" value="GntR ligand-binding domain-like"/>
    <property type="match status" value="1"/>
</dbReference>
<dbReference type="CDD" id="cd07377">
    <property type="entry name" value="WHTH_GntR"/>
    <property type="match status" value="1"/>
</dbReference>
<dbReference type="GO" id="GO:0003677">
    <property type="term" value="F:DNA binding"/>
    <property type="evidence" value="ECO:0007669"/>
    <property type="project" value="UniProtKB-KW"/>
</dbReference>
<keyword evidence="2 5" id="KW-0238">DNA-binding</keyword>
<evidence type="ECO:0000256" key="1">
    <source>
        <dbReference type="ARBA" id="ARBA00023015"/>
    </source>
</evidence>
<dbReference type="Pfam" id="PF07729">
    <property type="entry name" value="FCD"/>
    <property type="match status" value="1"/>
</dbReference>
<dbReference type="InterPro" id="IPR008920">
    <property type="entry name" value="TF_FadR/GntR_C"/>
</dbReference>
<sequence length="243" mass="25610">MDAADGGGTGLHAGVLDRLGALVAGGGLAPGTVLRADELVERYGVSRTVVREAVRVLESMGLVQSRRRVGTTVAPRERWNVHDPRVIRWRLDGPDRDDQLRSLSELRRGVEPVAAVLAASRATPEQCGELVGAVMDMAVHGRSGDFEAYLEADVRFHRTLLAASGNEMLAALDGVVAEVLAGRTRHHLMPARPEPAAIRLHGDVADAVRSGDAGAAEAAMRAILAEATAAMADVVGADPDPRT</sequence>
<name>A0A1I4UVK5_PSUAM</name>
<keyword evidence="1" id="KW-0805">Transcription regulation</keyword>
<accession>A0A1I4UVK5</accession>
<dbReference type="PANTHER" id="PTHR43537:SF44">
    <property type="entry name" value="GNTR FAMILY REGULATORY PROTEIN"/>
    <property type="match status" value="1"/>
</dbReference>
<reference evidence="5 6" key="1">
    <citation type="submission" date="2016-10" db="EMBL/GenBank/DDBJ databases">
        <authorList>
            <person name="de Groot N.N."/>
        </authorList>
    </citation>
    <scope>NUCLEOTIDE SEQUENCE [LARGE SCALE GENOMIC DNA]</scope>
    <source>
        <strain evidence="5 6">CGMCC 4.1877</strain>
    </source>
</reference>
<dbReference type="InterPro" id="IPR000524">
    <property type="entry name" value="Tscrpt_reg_HTH_GntR"/>
</dbReference>
<dbReference type="Proteomes" id="UP000199614">
    <property type="component" value="Unassembled WGS sequence"/>
</dbReference>
<dbReference type="STRING" id="260086.SAMN05216207_100510"/>
<dbReference type="InterPro" id="IPR036388">
    <property type="entry name" value="WH-like_DNA-bd_sf"/>
</dbReference>
<dbReference type="GO" id="GO:0003700">
    <property type="term" value="F:DNA-binding transcription factor activity"/>
    <property type="evidence" value="ECO:0007669"/>
    <property type="project" value="InterPro"/>
</dbReference>
<dbReference type="Gene3D" id="1.20.120.530">
    <property type="entry name" value="GntR ligand-binding domain-like"/>
    <property type="match status" value="1"/>
</dbReference>
<dbReference type="EMBL" id="FOUY01000005">
    <property type="protein sequence ID" value="SFM92783.1"/>
    <property type="molecule type" value="Genomic_DNA"/>
</dbReference>
<dbReference type="AlphaFoldDB" id="A0A1I4UVK5"/>